<evidence type="ECO:0000259" key="10">
    <source>
        <dbReference type="Pfam" id="PF04290"/>
    </source>
</evidence>
<dbReference type="GO" id="GO:0015740">
    <property type="term" value="P:C4-dicarboxylate transport"/>
    <property type="evidence" value="ECO:0007669"/>
    <property type="project" value="TreeGrafter"/>
</dbReference>
<dbReference type="GeneID" id="57967778"/>
<dbReference type="GO" id="GO:0005886">
    <property type="term" value="C:plasma membrane"/>
    <property type="evidence" value="ECO:0007669"/>
    <property type="project" value="UniProtKB-SubCell"/>
</dbReference>
<name>A0AAW6ASU9_CLOSY</name>
<protein>
    <submittedName>
        <fullName evidence="11">TRAP transporter small permease</fullName>
    </submittedName>
</protein>
<dbReference type="PANTHER" id="PTHR35011:SF2">
    <property type="entry name" value="2,3-DIKETO-L-GULONATE TRAP TRANSPORTER SMALL PERMEASE PROTEIN YIAM"/>
    <property type="match status" value="1"/>
</dbReference>
<evidence type="ECO:0000256" key="3">
    <source>
        <dbReference type="ARBA" id="ARBA00022475"/>
    </source>
</evidence>
<dbReference type="Proteomes" id="UP001300871">
    <property type="component" value="Unassembled WGS sequence"/>
</dbReference>
<feature type="transmembrane region" description="Helical" evidence="9">
    <location>
        <begin position="86"/>
        <end position="108"/>
    </location>
</feature>
<evidence type="ECO:0000256" key="7">
    <source>
        <dbReference type="ARBA" id="ARBA00023136"/>
    </source>
</evidence>
<feature type="transmembrane region" description="Helical" evidence="9">
    <location>
        <begin position="12"/>
        <end position="36"/>
    </location>
</feature>
<keyword evidence="6 9" id="KW-1133">Transmembrane helix</keyword>
<evidence type="ECO:0000256" key="5">
    <source>
        <dbReference type="ARBA" id="ARBA00022692"/>
    </source>
</evidence>
<keyword evidence="2" id="KW-0813">Transport</keyword>
<dbReference type="InterPro" id="IPR055348">
    <property type="entry name" value="DctQ"/>
</dbReference>
<evidence type="ECO:0000256" key="1">
    <source>
        <dbReference type="ARBA" id="ARBA00004429"/>
    </source>
</evidence>
<feature type="domain" description="Tripartite ATP-independent periplasmic transporters DctQ component" evidence="10">
    <location>
        <begin position="24"/>
        <end position="155"/>
    </location>
</feature>
<evidence type="ECO:0000256" key="9">
    <source>
        <dbReference type="SAM" id="Phobius"/>
    </source>
</evidence>
<dbReference type="RefSeq" id="WP_150027165.1">
    <property type="nucleotide sequence ID" value="NZ_JABFCJ010000045.1"/>
</dbReference>
<feature type="transmembrane region" description="Helical" evidence="9">
    <location>
        <begin position="128"/>
        <end position="147"/>
    </location>
</feature>
<evidence type="ECO:0000256" key="8">
    <source>
        <dbReference type="ARBA" id="ARBA00038436"/>
    </source>
</evidence>
<evidence type="ECO:0000256" key="2">
    <source>
        <dbReference type="ARBA" id="ARBA00022448"/>
    </source>
</evidence>
<evidence type="ECO:0000256" key="6">
    <source>
        <dbReference type="ARBA" id="ARBA00022989"/>
    </source>
</evidence>
<evidence type="ECO:0000256" key="4">
    <source>
        <dbReference type="ARBA" id="ARBA00022519"/>
    </source>
</evidence>
<feature type="transmembrane region" description="Helical" evidence="9">
    <location>
        <begin position="48"/>
        <end position="65"/>
    </location>
</feature>
<dbReference type="PANTHER" id="PTHR35011">
    <property type="entry name" value="2,3-DIKETO-L-GULONATE TRAP TRANSPORTER SMALL PERMEASE PROTEIN YIAM"/>
    <property type="match status" value="1"/>
</dbReference>
<proteinExistence type="inferred from homology"/>
<keyword evidence="5 9" id="KW-0812">Transmembrane</keyword>
<evidence type="ECO:0000313" key="12">
    <source>
        <dbReference type="Proteomes" id="UP001300871"/>
    </source>
</evidence>
<sequence>MKKAIKWLDDYLEVSLGVVLMSLMTLIIFIQVIARYVLRSSLSWSEELARYLFIWIIYLGISYGCKLMKHIKIDACMSLFPKRTRPYVELAGILIFLAFAVYVAVTGFDLTMKQIPLNRKSPAMGLPMQYVYAAPAAGMALSAIRLVQAVIGQVKKIRTGVS</sequence>
<dbReference type="Pfam" id="PF04290">
    <property type="entry name" value="DctQ"/>
    <property type="match status" value="1"/>
</dbReference>
<organism evidence="11 12">
    <name type="scientific">Clostridium symbiosum</name>
    <name type="common">Bacteroides symbiosus</name>
    <dbReference type="NCBI Taxonomy" id="1512"/>
    <lineage>
        <taxon>Bacteria</taxon>
        <taxon>Bacillati</taxon>
        <taxon>Bacillota</taxon>
        <taxon>Clostridia</taxon>
        <taxon>Lachnospirales</taxon>
        <taxon>Lachnospiraceae</taxon>
        <taxon>Otoolea</taxon>
    </lineage>
</organism>
<dbReference type="GO" id="GO:0022857">
    <property type="term" value="F:transmembrane transporter activity"/>
    <property type="evidence" value="ECO:0007669"/>
    <property type="project" value="TreeGrafter"/>
</dbReference>
<keyword evidence="4" id="KW-0997">Cell inner membrane</keyword>
<dbReference type="EMBL" id="JAQLGM010000024">
    <property type="protein sequence ID" value="MDB2000726.1"/>
    <property type="molecule type" value="Genomic_DNA"/>
</dbReference>
<comment type="caution">
    <text evidence="11">The sequence shown here is derived from an EMBL/GenBank/DDBJ whole genome shotgun (WGS) entry which is preliminary data.</text>
</comment>
<accession>A0AAW6ASU9</accession>
<comment type="subcellular location">
    <subcellularLocation>
        <location evidence="1">Cell inner membrane</location>
        <topology evidence="1">Multi-pass membrane protein</topology>
    </subcellularLocation>
</comment>
<comment type="similarity">
    <text evidence="8">Belongs to the TRAP transporter small permease family.</text>
</comment>
<gene>
    <name evidence="11" type="ORF">PM006_10990</name>
</gene>
<reference evidence="11" key="1">
    <citation type="submission" date="2023-01" db="EMBL/GenBank/DDBJ databases">
        <title>Human gut microbiome strain richness.</title>
        <authorList>
            <person name="Chen-Liaw A."/>
        </authorList>
    </citation>
    <scope>NUCLEOTIDE SEQUENCE</scope>
    <source>
        <strain evidence="11">B1_m1001713B170214d0_201011</strain>
    </source>
</reference>
<keyword evidence="7 9" id="KW-0472">Membrane</keyword>
<evidence type="ECO:0000313" key="11">
    <source>
        <dbReference type="EMBL" id="MDB2000726.1"/>
    </source>
</evidence>
<dbReference type="AlphaFoldDB" id="A0AAW6ASU9"/>
<keyword evidence="3" id="KW-1003">Cell membrane</keyword>
<dbReference type="InterPro" id="IPR007387">
    <property type="entry name" value="TRAP_DctQ"/>
</dbReference>